<dbReference type="Ensembl" id="ENSMUST00000113385.3">
    <property type="protein sequence ID" value="ENSMUSP00000109012.3"/>
    <property type="gene ID" value="ENSMUSG00000070031.12"/>
</dbReference>
<reference evidence="1 3" key="1">
    <citation type="journal article" date="2009" name="PLoS Biol.">
        <title>Lineage-specific biology revealed by a finished genome assembly of the mouse.</title>
        <authorList>
            <consortium name="Mouse Genome Sequencing Consortium"/>
            <person name="Church D.M."/>
            <person name="Goodstadt L."/>
            <person name="Hillier L.W."/>
            <person name="Zody M.C."/>
            <person name="Goldstein S."/>
            <person name="She X."/>
            <person name="Bult C.J."/>
            <person name="Agarwala R."/>
            <person name="Cherry J.L."/>
            <person name="DiCuccio M."/>
            <person name="Hlavina W."/>
            <person name="Kapustin Y."/>
            <person name="Meric P."/>
            <person name="Maglott D."/>
            <person name="Birtle Z."/>
            <person name="Marques A.C."/>
            <person name="Graves T."/>
            <person name="Zhou S."/>
            <person name="Teague B."/>
            <person name="Potamousis K."/>
            <person name="Churas C."/>
            <person name="Place M."/>
            <person name="Herschleb J."/>
            <person name="Runnheim R."/>
            <person name="Forrest D."/>
            <person name="Amos-Landgraf J."/>
            <person name="Schwartz D.C."/>
            <person name="Cheng Z."/>
            <person name="Lindblad-Toh K."/>
            <person name="Eichler E.E."/>
            <person name="Ponting C.P."/>
        </authorList>
    </citation>
    <scope>NUCLEOTIDE SEQUENCE [LARGE SCALE GENOMIC DNA]</scope>
    <source>
        <strain evidence="1 3">C57BL/6J</strain>
    </source>
</reference>
<dbReference type="SMR" id="D3Z054"/>
<reference evidence="1" key="4">
    <citation type="submission" date="2025-09" db="UniProtKB">
        <authorList>
            <consortium name="Ensembl"/>
        </authorList>
    </citation>
    <scope>IDENTIFICATION</scope>
    <source>
        <strain evidence="1">C57BL/6J</strain>
    </source>
</reference>
<evidence type="ECO:0000313" key="2">
    <source>
        <dbReference type="MGI" id="MGI:3702467"/>
    </source>
</evidence>
<gene>
    <name evidence="1 2" type="primary">Sp140</name>
</gene>
<evidence type="ECO:0000313" key="3">
    <source>
        <dbReference type="Proteomes" id="UP000000589"/>
    </source>
</evidence>
<dbReference type="AGR" id="MGI:3702467"/>
<evidence type="ECO:0000313" key="1">
    <source>
        <dbReference type="Ensembl" id="ENSMUSP00000109012.3"/>
    </source>
</evidence>
<protein>
    <submittedName>
        <fullName evidence="1">Sp140 nuclear body protein</fullName>
    </submittedName>
</protein>
<dbReference type="MGI" id="MGI:3702467">
    <property type="gene designation" value="Sp140"/>
</dbReference>
<sequence length="43" mass="4668">MPLVLKTMVKLLKPCVASLSVSHLSKRLCLDSLHLPLGPLESV</sequence>
<reference evidence="1 3" key="2">
    <citation type="journal article" date="2011" name="PLoS Biol.">
        <title>Modernizing reference genome assemblies.</title>
        <authorList>
            <person name="Church D.M."/>
            <person name="Schneider V.A."/>
            <person name="Graves T."/>
            <person name="Auger K."/>
            <person name="Cunningham F."/>
            <person name="Bouk N."/>
            <person name="Chen H.C."/>
            <person name="Agarwala R."/>
            <person name="McLaren W.M."/>
            <person name="Ritchie G.R."/>
            <person name="Albracht D."/>
            <person name="Kremitzki M."/>
            <person name="Rock S."/>
            <person name="Kotkiewicz H."/>
            <person name="Kremitzki C."/>
            <person name="Wollam A."/>
            <person name="Trani L."/>
            <person name="Fulton L."/>
            <person name="Fulton R."/>
            <person name="Matthews L."/>
            <person name="Whitehead S."/>
            <person name="Chow W."/>
            <person name="Torrance J."/>
            <person name="Dunn M."/>
            <person name="Harden G."/>
            <person name="Threadgold G."/>
            <person name="Wood J."/>
            <person name="Collins J."/>
            <person name="Heath P."/>
            <person name="Griffiths G."/>
            <person name="Pelan S."/>
            <person name="Grafham D."/>
            <person name="Eichler E.E."/>
            <person name="Weinstock G."/>
            <person name="Mardis E.R."/>
            <person name="Wilson R.K."/>
            <person name="Howe K."/>
            <person name="Flicek P."/>
            <person name="Hubbard T."/>
        </authorList>
    </citation>
    <scope>NUCLEOTIDE SEQUENCE [LARGE SCALE GENOMIC DNA]</scope>
    <source>
        <strain evidence="1 3">C57BL/6J</strain>
    </source>
</reference>
<proteinExistence type="predicted"/>
<keyword evidence="3" id="KW-1185">Reference proteome</keyword>
<accession>D3Z054</accession>
<dbReference type="GeneTree" id="ENSGT00940000155124"/>
<dbReference type="VEuPathDB" id="HostDB:ENSMUSG00000070031"/>
<name>D3Z054_MOUSE</name>
<dbReference type="HOGENOM" id="CLU_3241959_0_0_1"/>
<reference evidence="1" key="3">
    <citation type="submission" date="2025-08" db="UniProtKB">
        <authorList>
            <consortium name="Ensembl"/>
        </authorList>
    </citation>
    <scope>IDENTIFICATION</scope>
    <source>
        <strain evidence="1">C57BL/6J</strain>
    </source>
</reference>
<dbReference type="Bgee" id="ENSMUSG00000070031">
    <property type="expression patterns" value="Expressed in granulocyte and 68 other cell types or tissues"/>
</dbReference>
<organism evidence="1 3">
    <name type="scientific">Mus musculus</name>
    <name type="common">Mouse</name>
    <dbReference type="NCBI Taxonomy" id="10090"/>
    <lineage>
        <taxon>Eukaryota</taxon>
        <taxon>Metazoa</taxon>
        <taxon>Chordata</taxon>
        <taxon>Craniata</taxon>
        <taxon>Vertebrata</taxon>
        <taxon>Euteleostomi</taxon>
        <taxon>Mammalia</taxon>
        <taxon>Eutheria</taxon>
        <taxon>Euarchontoglires</taxon>
        <taxon>Glires</taxon>
        <taxon>Rodentia</taxon>
        <taxon>Myomorpha</taxon>
        <taxon>Muroidea</taxon>
        <taxon>Muridae</taxon>
        <taxon>Murinae</taxon>
        <taxon>Mus</taxon>
        <taxon>Mus</taxon>
    </lineage>
</organism>
<dbReference type="Proteomes" id="UP000000589">
    <property type="component" value="Chromosome 1"/>
</dbReference>
<dbReference type="AlphaFoldDB" id="D3Z054"/>
<dbReference type="ExpressionAtlas" id="D3Z054">
    <property type="expression patterns" value="baseline and differential"/>
</dbReference>